<comment type="similarity">
    <text evidence="2">Belongs to the ABC transporter superfamily. ABCA family.</text>
</comment>
<keyword evidence="14" id="KW-1185">Reference proteome</keyword>
<dbReference type="Pfam" id="PF12698">
    <property type="entry name" value="ABC2_membrane_3"/>
    <property type="match status" value="2"/>
</dbReference>
<feature type="transmembrane region" description="Helical" evidence="11">
    <location>
        <begin position="1085"/>
        <end position="1108"/>
    </location>
</feature>
<reference evidence="13 14" key="1">
    <citation type="journal article" date="2024" name="Science">
        <title>Giant polyketide synthase enzymes in the biosynthesis of giant marine polyether toxins.</title>
        <authorList>
            <person name="Fallon T.R."/>
            <person name="Shende V.V."/>
            <person name="Wierzbicki I.H."/>
            <person name="Pendleton A.L."/>
            <person name="Watervoot N.F."/>
            <person name="Auber R.P."/>
            <person name="Gonzalez D.J."/>
            <person name="Wisecaver J.H."/>
            <person name="Moore B.S."/>
        </authorList>
    </citation>
    <scope>NUCLEOTIDE SEQUENCE [LARGE SCALE GENOMIC DNA]</scope>
    <source>
        <strain evidence="13 14">12B1</strain>
    </source>
</reference>
<sequence>MAQFSQAVAIMRKNFAVKFSPTKLMNTCLEMGMPLFYAAFIFVFVGFLEDIDTPATSYLVSRPLTPAASCSGAQRMAYVPDGALELGVMQAMLVEANISCPLEGYADYPTMRAALLRDSQYLRTVTTAAFVLNLSASTYTVLPQILDFAEPPFDPSDAGILSYYQRDTPFDLTEIASPWVGSGIPPLLAALDRVLAERHTPGASALISQTLTSNVSVAKLPIAAFKSSYKPDSDFILYLVPFYVTYGIAQILQMTFKSLVIEREKRLVEGMSMMGLTTRANNLGWYMTFAVMQVLSPLVTTLIVYASGFVENSNLFFLYLTLLFHLIGVVALTFLLLPLAPSSGVSEMFAIFVTVLPAAGLYFANKATDYPPGFFWASCIVSVAAAPLGVSRFIQAEKDGNGLNSVTEGEFPLIAIWAFQLFDVVLYSLLAWYLDQVIPPPGAAGDRKPWNFCLPRWCGGADLFPPEIVSNDSRGSLLLQPNGASVKVESLYKTYPSRPSPVHAVNDLSFEMLDGEVTGLLGQNGAGKSTAINMLCGLVKPTKGKAVVLGHDVVLSMDKIRAISGVCPQHDLLFGELSVMQHVQLFASIKGIDPKEANKQADEWLERLDMKAKRHTPTDTLSGGQRRKASLMIALLGKPKFVLLDEPTAGMDPKSRRSVWDFVESSKAGRATLLTTHFMDEADVLCSRIVVVSKGTCAAVGSPSELKERFASGYHLVLALKPDAQGAVSGGERLLEFTQKHVRDAVLEDSSAEQAALTLPATSSASFPSLFAELDTSSESLGVSSYGVSLPSLQEAFVKILDSQKGAGGYLETQGKPEEATGGVGGADFAYKPAPLSAQLGIVTSKAWMQFKSDVKSSVQSIIGISLLVVLAFCIGEWTASSKARINPNVPNAVTLSPTAFSDIHGADYSLPYMPASTLDAVLGRGSSLQAKYGFTPTPLYAPLNDSDFDATHRTLSNNFSYDAGLFAAYAMPNLNSTVGSQTTVLQNSSYPNTFPVYFHLLYQALIDTAAPGLEVTARIGKLPSIADDADEEAAGADTTLQIAPIIMVFAMLTAVLTTATRLANERFHHTKQLMLLSGMDPRMFWLGYFIWDSLILLLTIVAVGSIAGTAVGSLKGEAVLPLIIAELCALPGVIVFSYVITAPFSSAEQASGFLVALFMVCGLLPTIIMGAVDNQTVKFVIQLLLLVTPPGQIVTAITSVLNIQKISIEQVASGGEAKSTSDYFTLVFQIKTWNLGDGALEENTAVGCGLVIIVASVMSLCLCYMLYFTEIMKYTAPRSTMSTHKSELKRERKKVRNDDEVEDEDVVAERERVKAMPKGCPDAAVRVQGLVKLFNVGFWAEFFDLKPLLSVDDVSFAIAPNTCFALLGPNGAGKTTTINMLGGEFAPTAGFTQLNHLPASASLSRVFQHTGFCPQLKGLWEALTLREHLTIILRLKGLSGDELERAISTVVKGYGLEAHVNKSAKQLSGGTQRKLSAALALSCGKPKVVFVDEPTTGVDVGTRRFIWDRIKEATRQCVVMLTTHYMDEADALAQRIGIMVKGRMRVIGSPQHLKTRHGGGYTIQLKAAAETEALLAEAERGLIKLVNELFTGVKRAEAREGELIFEVAQGFEFAKVFAALEEAKQTLGLQFFSMSQTSLETVFLRVAEKYGVAKKKEKKPKSKSAVPASDDVATAATSPDSVVSGV</sequence>
<evidence type="ECO:0000259" key="12">
    <source>
        <dbReference type="PROSITE" id="PS50893"/>
    </source>
</evidence>
<feature type="compositionally biased region" description="Basic residues" evidence="10">
    <location>
        <begin position="1654"/>
        <end position="1663"/>
    </location>
</feature>
<dbReference type="GO" id="GO:0016020">
    <property type="term" value="C:membrane"/>
    <property type="evidence" value="ECO:0007669"/>
    <property type="project" value="UniProtKB-SubCell"/>
</dbReference>
<evidence type="ECO:0000256" key="11">
    <source>
        <dbReference type="SAM" id="Phobius"/>
    </source>
</evidence>
<proteinExistence type="inferred from homology"/>
<dbReference type="InterPro" id="IPR027417">
    <property type="entry name" value="P-loop_NTPase"/>
</dbReference>
<dbReference type="FunFam" id="3.40.50.300:FF:000335">
    <property type="entry name" value="ATP binding cassette subfamily A member 5"/>
    <property type="match status" value="1"/>
</dbReference>
<organism evidence="13 14">
    <name type="scientific">Prymnesium parvum</name>
    <name type="common">Toxic golden alga</name>
    <dbReference type="NCBI Taxonomy" id="97485"/>
    <lineage>
        <taxon>Eukaryota</taxon>
        <taxon>Haptista</taxon>
        <taxon>Haptophyta</taxon>
        <taxon>Prymnesiophyceae</taxon>
        <taxon>Prymnesiales</taxon>
        <taxon>Prymnesiaceae</taxon>
        <taxon>Prymnesium</taxon>
    </lineage>
</organism>
<dbReference type="GO" id="GO:0140359">
    <property type="term" value="F:ABC-type transporter activity"/>
    <property type="evidence" value="ECO:0007669"/>
    <property type="project" value="InterPro"/>
</dbReference>
<feature type="region of interest" description="Disordered" evidence="10">
    <location>
        <begin position="1654"/>
        <end position="1687"/>
    </location>
</feature>
<feature type="transmembrane region" description="Helical" evidence="11">
    <location>
        <begin position="411"/>
        <end position="434"/>
    </location>
</feature>
<gene>
    <name evidence="13" type="ORF">AB1Y20_007515</name>
</gene>
<dbReference type="PROSITE" id="PS50893">
    <property type="entry name" value="ABC_TRANSPORTER_2"/>
    <property type="match status" value="2"/>
</dbReference>
<dbReference type="SUPFAM" id="SSF52540">
    <property type="entry name" value="P-loop containing nucleoside triphosphate hydrolases"/>
    <property type="match status" value="2"/>
</dbReference>
<comment type="caution">
    <text evidence="13">The sequence shown here is derived from an EMBL/GenBank/DDBJ whole genome shotgun (WGS) entry which is preliminary data.</text>
</comment>
<keyword evidence="7" id="KW-0067">ATP-binding</keyword>
<dbReference type="InterPro" id="IPR003593">
    <property type="entry name" value="AAA+_ATPase"/>
</dbReference>
<feature type="transmembrane region" description="Helical" evidence="11">
    <location>
        <begin position="370"/>
        <end position="390"/>
    </location>
</feature>
<dbReference type="FunFam" id="3.40.50.300:FF:000933">
    <property type="entry name" value="ABC transporter A family member 7"/>
    <property type="match status" value="1"/>
</dbReference>
<dbReference type="GO" id="GO:0016887">
    <property type="term" value="F:ATP hydrolysis activity"/>
    <property type="evidence" value="ECO:0007669"/>
    <property type="project" value="InterPro"/>
</dbReference>
<evidence type="ECO:0000256" key="8">
    <source>
        <dbReference type="ARBA" id="ARBA00022989"/>
    </source>
</evidence>
<dbReference type="Pfam" id="PF00005">
    <property type="entry name" value="ABC_tran"/>
    <property type="match status" value="2"/>
</dbReference>
<dbReference type="Proteomes" id="UP001515480">
    <property type="component" value="Unassembled WGS sequence"/>
</dbReference>
<keyword evidence="5" id="KW-0677">Repeat</keyword>
<feature type="transmembrane region" description="Helical" evidence="11">
    <location>
        <begin position="121"/>
        <end position="142"/>
    </location>
</feature>
<evidence type="ECO:0000256" key="3">
    <source>
        <dbReference type="ARBA" id="ARBA00022448"/>
    </source>
</evidence>
<dbReference type="PANTHER" id="PTHR19229:SF36">
    <property type="entry name" value="ATP-BINDING CASSETTE SUB-FAMILY A MEMBER 2"/>
    <property type="match status" value="1"/>
</dbReference>
<keyword evidence="6" id="KW-0547">Nucleotide-binding</keyword>
<feature type="domain" description="ABC transporter" evidence="12">
    <location>
        <begin position="1326"/>
        <end position="1567"/>
    </location>
</feature>
<keyword evidence="4 11" id="KW-0812">Transmembrane</keyword>
<keyword evidence="3" id="KW-0813">Transport</keyword>
<feature type="compositionally biased region" description="Polar residues" evidence="10">
    <location>
        <begin position="1676"/>
        <end position="1687"/>
    </location>
</feature>
<dbReference type="GO" id="GO:0005319">
    <property type="term" value="F:lipid transporter activity"/>
    <property type="evidence" value="ECO:0007669"/>
    <property type="project" value="TreeGrafter"/>
</dbReference>
<protein>
    <recommendedName>
        <fullName evidence="12">ABC transporter domain-containing protein</fullName>
    </recommendedName>
</protein>
<feature type="transmembrane region" description="Helical" evidence="11">
    <location>
        <begin position="1153"/>
        <end position="1173"/>
    </location>
</feature>
<feature type="transmembrane region" description="Helical" evidence="11">
    <location>
        <begin position="283"/>
        <end position="310"/>
    </location>
</feature>
<dbReference type="Gene3D" id="3.40.50.300">
    <property type="entry name" value="P-loop containing nucleotide triphosphate hydrolases"/>
    <property type="match status" value="2"/>
</dbReference>
<evidence type="ECO:0000313" key="14">
    <source>
        <dbReference type="Proteomes" id="UP001515480"/>
    </source>
</evidence>
<evidence type="ECO:0000256" key="4">
    <source>
        <dbReference type="ARBA" id="ARBA00022692"/>
    </source>
</evidence>
<feature type="domain" description="ABC transporter" evidence="12">
    <location>
        <begin position="486"/>
        <end position="719"/>
    </location>
</feature>
<dbReference type="CDD" id="cd03263">
    <property type="entry name" value="ABC_subfamily_A"/>
    <property type="match status" value="2"/>
</dbReference>
<name>A0AB34IVG1_PRYPA</name>
<feature type="transmembrane region" description="Helical" evidence="11">
    <location>
        <begin position="31"/>
        <end position="48"/>
    </location>
</feature>
<evidence type="ECO:0000256" key="10">
    <source>
        <dbReference type="SAM" id="MobiDB-lite"/>
    </source>
</evidence>
<keyword evidence="9 11" id="KW-0472">Membrane</keyword>
<accession>A0AB34IVG1</accession>
<evidence type="ECO:0000256" key="1">
    <source>
        <dbReference type="ARBA" id="ARBA00004141"/>
    </source>
</evidence>
<evidence type="ECO:0000256" key="5">
    <source>
        <dbReference type="ARBA" id="ARBA00022737"/>
    </source>
</evidence>
<feature type="transmembrane region" description="Helical" evidence="11">
    <location>
        <begin position="344"/>
        <end position="364"/>
    </location>
</feature>
<dbReference type="InterPro" id="IPR003439">
    <property type="entry name" value="ABC_transporter-like_ATP-bd"/>
</dbReference>
<dbReference type="InterPro" id="IPR013525">
    <property type="entry name" value="ABC2_TM"/>
</dbReference>
<evidence type="ECO:0000313" key="13">
    <source>
        <dbReference type="EMBL" id="KAL1507910.1"/>
    </source>
</evidence>
<feature type="transmembrane region" description="Helical" evidence="11">
    <location>
        <begin position="1043"/>
        <end position="1064"/>
    </location>
</feature>
<dbReference type="PANTHER" id="PTHR19229">
    <property type="entry name" value="ATP-BINDING CASSETTE TRANSPORTER SUBFAMILY A ABCA"/>
    <property type="match status" value="1"/>
</dbReference>
<comment type="subcellular location">
    <subcellularLocation>
        <location evidence="1">Membrane</location>
        <topology evidence="1">Multi-pass membrane protein</topology>
    </subcellularLocation>
</comment>
<feature type="transmembrane region" description="Helical" evidence="11">
    <location>
        <begin position="1245"/>
        <end position="1269"/>
    </location>
</feature>
<feature type="transmembrane region" description="Helical" evidence="11">
    <location>
        <begin position="235"/>
        <end position="256"/>
    </location>
</feature>
<dbReference type="InterPro" id="IPR026082">
    <property type="entry name" value="ABCA"/>
</dbReference>
<evidence type="ECO:0000256" key="6">
    <source>
        <dbReference type="ARBA" id="ARBA00022741"/>
    </source>
</evidence>
<dbReference type="GO" id="GO:0005524">
    <property type="term" value="F:ATP binding"/>
    <property type="evidence" value="ECO:0007669"/>
    <property type="project" value="UniProtKB-KW"/>
</dbReference>
<keyword evidence="8 11" id="KW-1133">Transmembrane helix</keyword>
<evidence type="ECO:0000256" key="9">
    <source>
        <dbReference type="ARBA" id="ARBA00023136"/>
    </source>
</evidence>
<dbReference type="EMBL" id="JBGBPQ010000017">
    <property type="protein sequence ID" value="KAL1507910.1"/>
    <property type="molecule type" value="Genomic_DNA"/>
</dbReference>
<dbReference type="SMART" id="SM00382">
    <property type="entry name" value="AAA"/>
    <property type="match status" value="2"/>
</dbReference>
<evidence type="ECO:0000256" key="2">
    <source>
        <dbReference type="ARBA" id="ARBA00008869"/>
    </source>
</evidence>
<feature type="transmembrane region" description="Helical" evidence="11">
    <location>
        <begin position="1120"/>
        <end position="1141"/>
    </location>
</feature>
<feature type="transmembrane region" description="Helical" evidence="11">
    <location>
        <begin position="316"/>
        <end position="337"/>
    </location>
</feature>
<evidence type="ECO:0000256" key="7">
    <source>
        <dbReference type="ARBA" id="ARBA00022840"/>
    </source>
</evidence>